<dbReference type="InterPro" id="IPR039143">
    <property type="entry name" value="GNPNAT1-like"/>
</dbReference>
<organism evidence="2 3">
    <name type="scientific">Gracilibacillus ureilyticus</name>
    <dbReference type="NCBI Taxonomy" id="531814"/>
    <lineage>
        <taxon>Bacteria</taxon>
        <taxon>Bacillati</taxon>
        <taxon>Bacillota</taxon>
        <taxon>Bacilli</taxon>
        <taxon>Bacillales</taxon>
        <taxon>Bacillaceae</taxon>
        <taxon>Gracilibacillus</taxon>
    </lineage>
</organism>
<evidence type="ECO:0000259" key="1">
    <source>
        <dbReference type="PROSITE" id="PS51186"/>
    </source>
</evidence>
<dbReference type="EMBL" id="FOGL01000029">
    <property type="protein sequence ID" value="SES26110.1"/>
    <property type="molecule type" value="Genomic_DNA"/>
</dbReference>
<dbReference type="CDD" id="cd04301">
    <property type="entry name" value="NAT_SF"/>
    <property type="match status" value="1"/>
</dbReference>
<dbReference type="GO" id="GO:0004343">
    <property type="term" value="F:glucosamine 6-phosphate N-acetyltransferase activity"/>
    <property type="evidence" value="ECO:0007669"/>
    <property type="project" value="TreeGrafter"/>
</dbReference>
<dbReference type="PANTHER" id="PTHR13355">
    <property type="entry name" value="GLUCOSAMINE 6-PHOSPHATE N-ACETYLTRANSFERASE"/>
    <property type="match status" value="1"/>
</dbReference>
<dbReference type="InterPro" id="IPR016181">
    <property type="entry name" value="Acyl_CoA_acyltransferase"/>
</dbReference>
<dbReference type="SUPFAM" id="SSF55729">
    <property type="entry name" value="Acyl-CoA N-acyltransferases (Nat)"/>
    <property type="match status" value="1"/>
</dbReference>
<dbReference type="AlphaFoldDB" id="A0A1H9VWD1"/>
<dbReference type="Proteomes" id="UP000199687">
    <property type="component" value="Unassembled WGS sequence"/>
</dbReference>
<reference evidence="2 3" key="1">
    <citation type="submission" date="2016-10" db="EMBL/GenBank/DDBJ databases">
        <authorList>
            <person name="de Groot N.N."/>
        </authorList>
    </citation>
    <scope>NUCLEOTIDE SEQUENCE [LARGE SCALE GENOMIC DNA]</scope>
    <source>
        <strain evidence="2 3">CGMCC 1.7727</strain>
    </source>
</reference>
<dbReference type="PROSITE" id="PS51186">
    <property type="entry name" value="GNAT"/>
    <property type="match status" value="1"/>
</dbReference>
<sequence>MKIKIVENEQQLQDAYTVRCEVFVEEQGVPEELEIDDLENEAIHFAGYDDEKPVAASRMRLVDGYGKMERICILKDYRGKSYGKELLLFMEQVAKEKGIDKSKLNAQTQAEAFYQKLGYTTISGEFMDAGIPHITMTKNL</sequence>
<gene>
    <name evidence="2" type="ORF">SAMN04487944_1298</name>
</gene>
<dbReference type="InterPro" id="IPR000182">
    <property type="entry name" value="GNAT_dom"/>
</dbReference>
<dbReference type="OrthoDB" id="9796171at2"/>
<keyword evidence="2" id="KW-0012">Acyltransferase</keyword>
<accession>A0A1H9VWD1</accession>
<dbReference type="STRING" id="531814.SAMN04487944_1298"/>
<dbReference type="PANTHER" id="PTHR13355:SF11">
    <property type="entry name" value="GLUCOSAMINE 6-PHOSPHATE N-ACETYLTRANSFERASE"/>
    <property type="match status" value="1"/>
</dbReference>
<keyword evidence="2" id="KW-0808">Transferase</keyword>
<dbReference type="Pfam" id="PF13673">
    <property type="entry name" value="Acetyltransf_10"/>
    <property type="match status" value="1"/>
</dbReference>
<feature type="domain" description="N-acetyltransferase" evidence="1">
    <location>
        <begin position="3"/>
        <end position="140"/>
    </location>
</feature>
<protein>
    <submittedName>
        <fullName evidence="2">Predicted N-acyltransferase, GNAT family</fullName>
    </submittedName>
</protein>
<evidence type="ECO:0000313" key="3">
    <source>
        <dbReference type="Proteomes" id="UP000199687"/>
    </source>
</evidence>
<dbReference type="RefSeq" id="WP_089744230.1">
    <property type="nucleotide sequence ID" value="NZ_FOGL01000029.1"/>
</dbReference>
<keyword evidence="3" id="KW-1185">Reference proteome</keyword>
<name>A0A1H9VWD1_9BACI</name>
<dbReference type="Gene3D" id="3.40.630.30">
    <property type="match status" value="1"/>
</dbReference>
<evidence type="ECO:0000313" key="2">
    <source>
        <dbReference type="EMBL" id="SES26110.1"/>
    </source>
</evidence>
<proteinExistence type="predicted"/>